<dbReference type="Proteomes" id="UP000198327">
    <property type="component" value="Unassembled WGS sequence"/>
</dbReference>
<proteinExistence type="predicted"/>
<sequence length="302" mass="32206">MRFRDALQANSGSLTDADRRVANAILTTRIGIAELTAAQLASNASVHESTVVRFAQKVGYDGYPQLRVALTTEFDNRLRPSIDTHPRLTTDRNPALAAVVDAHVELITELPRMIPQSAIDEAADIFASAGQVLVIGRGLMTAPATFMARKLTLLGVLAVHSDQGGDEAVERAALLRPGDAVLIFAFNDEYAGFSSLVSTLAARGVRGVLVADHAALLERVLPDVVLPVPRRNTDYGVMGAIMVACYAIEYAMTAGIPEAAQQARSDIAALAGPSHATARYEQILDPSMHSVTTDNRIGEPPQ</sequence>
<dbReference type="GO" id="GO:0097367">
    <property type="term" value="F:carbohydrate derivative binding"/>
    <property type="evidence" value="ECO:0007669"/>
    <property type="project" value="InterPro"/>
</dbReference>
<dbReference type="PANTHER" id="PTHR30514">
    <property type="entry name" value="GLUCOKINASE"/>
    <property type="match status" value="1"/>
</dbReference>
<dbReference type="SUPFAM" id="SSF53697">
    <property type="entry name" value="SIS domain"/>
    <property type="match status" value="1"/>
</dbReference>
<keyword evidence="3" id="KW-1185">Reference proteome</keyword>
<keyword evidence="2" id="KW-0238">DNA-binding</keyword>
<dbReference type="EMBL" id="FZOW01000027">
    <property type="protein sequence ID" value="SNT48541.1"/>
    <property type="molecule type" value="Genomic_DNA"/>
</dbReference>
<name>A0A239N0P9_9NOCA</name>
<dbReference type="GO" id="GO:0003677">
    <property type="term" value="F:DNA binding"/>
    <property type="evidence" value="ECO:0007669"/>
    <property type="project" value="UniProtKB-KW"/>
</dbReference>
<dbReference type="InterPro" id="IPR001347">
    <property type="entry name" value="SIS_dom"/>
</dbReference>
<dbReference type="PROSITE" id="PS51071">
    <property type="entry name" value="HTH_RPIR"/>
    <property type="match status" value="1"/>
</dbReference>
<dbReference type="GO" id="GO:1901135">
    <property type="term" value="P:carbohydrate derivative metabolic process"/>
    <property type="evidence" value="ECO:0007669"/>
    <property type="project" value="InterPro"/>
</dbReference>
<dbReference type="Gene3D" id="3.40.50.10490">
    <property type="entry name" value="Glucose-6-phosphate isomerase like protein, domain 1"/>
    <property type="match status" value="1"/>
</dbReference>
<protein>
    <submittedName>
        <fullName evidence="2">DNA-binding transcriptional regulator, MurR/RpiR family, contains HTH and SIS domains</fullName>
    </submittedName>
</protein>
<dbReference type="GO" id="GO:0003700">
    <property type="term" value="F:DNA-binding transcription factor activity"/>
    <property type="evidence" value="ECO:0007669"/>
    <property type="project" value="InterPro"/>
</dbReference>
<dbReference type="InterPro" id="IPR046348">
    <property type="entry name" value="SIS_dom_sf"/>
</dbReference>
<gene>
    <name evidence="2" type="ORF">SAMN05421642_1278</name>
</gene>
<evidence type="ECO:0000313" key="3">
    <source>
        <dbReference type="Proteomes" id="UP000198327"/>
    </source>
</evidence>
<accession>A0A239N0P9</accession>
<dbReference type="AlphaFoldDB" id="A0A239N0P9"/>
<dbReference type="SUPFAM" id="SSF46689">
    <property type="entry name" value="Homeodomain-like"/>
    <property type="match status" value="1"/>
</dbReference>
<dbReference type="InterPro" id="IPR009057">
    <property type="entry name" value="Homeodomain-like_sf"/>
</dbReference>
<dbReference type="Gene3D" id="1.10.10.10">
    <property type="entry name" value="Winged helix-like DNA-binding domain superfamily/Winged helix DNA-binding domain"/>
    <property type="match status" value="1"/>
</dbReference>
<dbReference type="InterPro" id="IPR047640">
    <property type="entry name" value="RpiR-like"/>
</dbReference>
<dbReference type="Pfam" id="PF01418">
    <property type="entry name" value="HTH_6"/>
    <property type="match status" value="1"/>
</dbReference>
<evidence type="ECO:0000313" key="2">
    <source>
        <dbReference type="EMBL" id="SNT48541.1"/>
    </source>
</evidence>
<organism evidence="2 3">
    <name type="scientific">Rhodococcoides kyotonense</name>
    <dbReference type="NCBI Taxonomy" id="398843"/>
    <lineage>
        <taxon>Bacteria</taxon>
        <taxon>Bacillati</taxon>
        <taxon>Actinomycetota</taxon>
        <taxon>Actinomycetes</taxon>
        <taxon>Mycobacteriales</taxon>
        <taxon>Nocardiaceae</taxon>
        <taxon>Rhodococcoides</taxon>
    </lineage>
</organism>
<dbReference type="InterPro" id="IPR036388">
    <property type="entry name" value="WH-like_DNA-bd_sf"/>
</dbReference>
<evidence type="ECO:0000259" key="1">
    <source>
        <dbReference type="PROSITE" id="PS51071"/>
    </source>
</evidence>
<feature type="domain" description="HTH rpiR-type" evidence="1">
    <location>
        <begin position="1"/>
        <end position="77"/>
    </location>
</feature>
<dbReference type="InterPro" id="IPR000281">
    <property type="entry name" value="HTH_RpiR"/>
</dbReference>
<reference evidence="3" key="1">
    <citation type="submission" date="2017-06" db="EMBL/GenBank/DDBJ databases">
        <authorList>
            <person name="Varghese N."/>
            <person name="Submissions S."/>
        </authorList>
    </citation>
    <scope>NUCLEOTIDE SEQUENCE [LARGE SCALE GENOMIC DNA]</scope>
    <source>
        <strain evidence="3">JCM 23211</strain>
    </source>
</reference>
<dbReference type="Pfam" id="PF01380">
    <property type="entry name" value="SIS"/>
    <property type="match status" value="1"/>
</dbReference>